<dbReference type="RefSeq" id="WP_101782263.1">
    <property type="nucleotide sequence ID" value="NZ_PKID01000005.1"/>
</dbReference>
<protein>
    <recommendedName>
        <fullName evidence="3">Cell division protein FtsK</fullName>
    </recommendedName>
</protein>
<proteinExistence type="predicted"/>
<dbReference type="SUPFAM" id="SSF52540">
    <property type="entry name" value="P-loop containing nucleoside triphosphate hydrolases"/>
    <property type="match status" value="1"/>
</dbReference>
<name>A0A2I1TYH0_STRMT</name>
<dbReference type="Proteomes" id="UP000234902">
    <property type="component" value="Unassembled WGS sequence"/>
</dbReference>
<gene>
    <name evidence="1" type="ORF">CYK19_05585</name>
</gene>
<reference evidence="1 2" key="1">
    <citation type="submission" date="2017-12" db="EMBL/GenBank/DDBJ databases">
        <title>Phylogenetic diversity of female urinary microbiome.</title>
        <authorList>
            <person name="Thomas-White K."/>
            <person name="Wolfe A.J."/>
        </authorList>
    </citation>
    <scope>NUCLEOTIDE SEQUENCE [LARGE SCALE GENOMIC DNA]</scope>
    <source>
        <strain evidence="1 2">UMB0079</strain>
    </source>
</reference>
<evidence type="ECO:0000313" key="2">
    <source>
        <dbReference type="Proteomes" id="UP000234902"/>
    </source>
</evidence>
<organism evidence="1 2">
    <name type="scientific">Streptococcus mitis</name>
    <dbReference type="NCBI Taxonomy" id="28037"/>
    <lineage>
        <taxon>Bacteria</taxon>
        <taxon>Bacillati</taxon>
        <taxon>Bacillota</taxon>
        <taxon>Bacilli</taxon>
        <taxon>Lactobacillales</taxon>
        <taxon>Streptococcaceae</taxon>
        <taxon>Streptococcus</taxon>
        <taxon>Streptococcus mitis group</taxon>
    </lineage>
</organism>
<sequence length="248" mass="27457">MKSLSSKNPFLKAGGGTPDIDFIHLLLLGSSGVGKSTAVFAIINYLYNQNPASEFIISEMKQSDYLFAEHLPNVYLGDRAILAIDVAFNEIELRKKNRGREKTPYYLVVEELTSLFELAGKSKKEYQEKIRVILYTGRAFNVKLLAVSQDLLASALGEGSARNQFSLVIALGSLRSSVTKGLFELKEGQELQKNLPKRFGYLQRFDDGSNVIKIKVKQVPDINLLKGRVLDILGKSANIAEAVDPDSL</sequence>
<dbReference type="EMBL" id="PKID01000005">
    <property type="protein sequence ID" value="PKZ98650.1"/>
    <property type="molecule type" value="Genomic_DNA"/>
</dbReference>
<evidence type="ECO:0008006" key="3">
    <source>
        <dbReference type="Google" id="ProtNLM"/>
    </source>
</evidence>
<comment type="caution">
    <text evidence="1">The sequence shown here is derived from an EMBL/GenBank/DDBJ whole genome shotgun (WGS) entry which is preliminary data.</text>
</comment>
<dbReference type="AlphaFoldDB" id="A0A2I1TYH0"/>
<evidence type="ECO:0000313" key="1">
    <source>
        <dbReference type="EMBL" id="PKZ98650.1"/>
    </source>
</evidence>
<accession>A0A2I1TYH0</accession>
<dbReference type="Gene3D" id="3.40.50.300">
    <property type="entry name" value="P-loop containing nucleotide triphosphate hydrolases"/>
    <property type="match status" value="1"/>
</dbReference>
<dbReference type="InterPro" id="IPR027417">
    <property type="entry name" value="P-loop_NTPase"/>
</dbReference>